<sequence length="258" mass="28242">MLLVVTEMSGAGKSTLLKRLASRGYKTVETHAYPSLRRFVPRAGLTWPLVASRRGDSAVWHNTTHDWAVRVDLAHLTAIRQDPAGFAPTGAIHLSLEVLAYVADEAACGHGGGCRVSLFPDGSISIADDGRGTDTRRDPSGLVVKKPVLSSKDIRFFDSPRAQLLPDGHSRRGMSVVAALSEWIVHVNRRDEGSWSQRYEHGVPVTDLVPISDDESTGTTVHFRPDPRLLDPQVGPDEISRLASAWTNLDVETRDLRP</sequence>
<keyword evidence="6" id="KW-0799">Topoisomerase</keyword>
<keyword evidence="8 9" id="KW-0413">Isomerase</keyword>
<dbReference type="GO" id="GO:0003918">
    <property type="term" value="F:DNA topoisomerase type II (double strand cut, ATP-hydrolyzing) activity"/>
    <property type="evidence" value="ECO:0007669"/>
    <property type="project" value="UniProtKB-EC"/>
</dbReference>
<dbReference type="PANTHER" id="PTHR45866:SF1">
    <property type="entry name" value="DNA GYRASE SUBUNIT B, MITOCHONDRIAL"/>
    <property type="match status" value="1"/>
</dbReference>
<dbReference type="Proteomes" id="UP000638648">
    <property type="component" value="Unassembled WGS sequence"/>
</dbReference>
<dbReference type="Gene3D" id="3.30.565.10">
    <property type="entry name" value="Histidine kinase-like ATPase, C-terminal domain"/>
    <property type="match status" value="1"/>
</dbReference>
<dbReference type="RefSeq" id="WP_192752364.1">
    <property type="nucleotide sequence ID" value="NZ_BAABJL010000029.1"/>
</dbReference>
<dbReference type="EC" id="5.6.2.2" evidence="3"/>
<protein>
    <recommendedName>
        <fullName evidence="3">DNA topoisomerase (ATP-hydrolyzing)</fullName>
        <ecNumber evidence="3">5.6.2.2</ecNumber>
    </recommendedName>
</protein>
<keyword evidence="5" id="KW-0067">ATP-binding</keyword>
<dbReference type="EMBL" id="JADBEM010000001">
    <property type="protein sequence ID" value="MBE1608613.1"/>
    <property type="molecule type" value="Genomic_DNA"/>
</dbReference>
<comment type="catalytic activity">
    <reaction evidence="1">
        <text>ATP-dependent breakage, passage and rejoining of double-stranded DNA.</text>
        <dbReference type="EC" id="5.6.2.2"/>
    </reaction>
</comment>
<name>A0A927RM70_9ACTN</name>
<comment type="similarity">
    <text evidence="2">Belongs to the type II topoisomerase GyrB family.</text>
</comment>
<evidence type="ECO:0000313" key="9">
    <source>
        <dbReference type="EMBL" id="MBE1608613.1"/>
    </source>
</evidence>
<evidence type="ECO:0000256" key="7">
    <source>
        <dbReference type="ARBA" id="ARBA00023125"/>
    </source>
</evidence>
<evidence type="ECO:0000256" key="2">
    <source>
        <dbReference type="ARBA" id="ARBA00010708"/>
    </source>
</evidence>
<evidence type="ECO:0000313" key="10">
    <source>
        <dbReference type="Proteomes" id="UP000638648"/>
    </source>
</evidence>
<evidence type="ECO:0000256" key="4">
    <source>
        <dbReference type="ARBA" id="ARBA00022741"/>
    </source>
</evidence>
<evidence type="ECO:0000256" key="5">
    <source>
        <dbReference type="ARBA" id="ARBA00022840"/>
    </source>
</evidence>
<dbReference type="GO" id="GO:0003677">
    <property type="term" value="F:DNA binding"/>
    <property type="evidence" value="ECO:0007669"/>
    <property type="project" value="UniProtKB-KW"/>
</dbReference>
<proteinExistence type="inferred from homology"/>
<dbReference type="InterPro" id="IPR036890">
    <property type="entry name" value="HATPase_C_sf"/>
</dbReference>
<gene>
    <name evidence="9" type="ORF">HEB94_005461</name>
</gene>
<dbReference type="GO" id="GO:0005524">
    <property type="term" value="F:ATP binding"/>
    <property type="evidence" value="ECO:0007669"/>
    <property type="project" value="UniProtKB-KW"/>
</dbReference>
<dbReference type="PANTHER" id="PTHR45866">
    <property type="entry name" value="DNA GYRASE/TOPOISOMERASE SUBUNIT B"/>
    <property type="match status" value="1"/>
</dbReference>
<keyword evidence="4" id="KW-0547">Nucleotide-binding</keyword>
<reference evidence="9" key="1">
    <citation type="submission" date="2020-10" db="EMBL/GenBank/DDBJ databases">
        <title>Sequencing the genomes of 1000 actinobacteria strains.</title>
        <authorList>
            <person name="Klenk H.-P."/>
        </authorList>
    </citation>
    <scope>NUCLEOTIDE SEQUENCE</scope>
    <source>
        <strain evidence="9">DSM 45354</strain>
    </source>
</reference>
<evidence type="ECO:0000256" key="1">
    <source>
        <dbReference type="ARBA" id="ARBA00000185"/>
    </source>
</evidence>
<accession>A0A927RM70</accession>
<evidence type="ECO:0000256" key="3">
    <source>
        <dbReference type="ARBA" id="ARBA00012895"/>
    </source>
</evidence>
<evidence type="ECO:0000256" key="6">
    <source>
        <dbReference type="ARBA" id="ARBA00023029"/>
    </source>
</evidence>
<evidence type="ECO:0000256" key="8">
    <source>
        <dbReference type="ARBA" id="ARBA00023235"/>
    </source>
</evidence>
<keyword evidence="10" id="KW-1185">Reference proteome</keyword>
<organism evidence="9 10">
    <name type="scientific">Actinopolymorpha pittospori</name>
    <dbReference type="NCBI Taxonomy" id="648752"/>
    <lineage>
        <taxon>Bacteria</taxon>
        <taxon>Bacillati</taxon>
        <taxon>Actinomycetota</taxon>
        <taxon>Actinomycetes</taxon>
        <taxon>Propionibacteriales</taxon>
        <taxon>Actinopolymorphaceae</taxon>
        <taxon>Actinopolymorpha</taxon>
    </lineage>
</organism>
<comment type="caution">
    <text evidence="9">The sequence shown here is derived from an EMBL/GenBank/DDBJ whole genome shotgun (WGS) entry which is preliminary data.</text>
</comment>
<keyword evidence="7" id="KW-0238">DNA-binding</keyword>
<dbReference type="SUPFAM" id="SSF55874">
    <property type="entry name" value="ATPase domain of HSP90 chaperone/DNA topoisomerase II/histidine kinase"/>
    <property type="match status" value="1"/>
</dbReference>
<dbReference type="AlphaFoldDB" id="A0A927RM70"/>